<protein>
    <recommendedName>
        <fullName evidence="3">DUF2625 domain-containing protein</fullName>
    </recommendedName>
</protein>
<organism evidence="1 2">
    <name type="scientific">Saccharibacillus sacchari DSM 19268</name>
    <dbReference type="NCBI Taxonomy" id="915437"/>
    <lineage>
        <taxon>Bacteria</taxon>
        <taxon>Bacillati</taxon>
        <taxon>Bacillota</taxon>
        <taxon>Bacilli</taxon>
        <taxon>Bacillales</taxon>
        <taxon>Paenibacillaceae</taxon>
        <taxon>Saccharibacillus</taxon>
    </lineage>
</organism>
<dbReference type="EMBL" id="JFBU01000001">
    <property type="protein sequence ID" value="EXG83319.1"/>
    <property type="molecule type" value="Genomic_DNA"/>
</dbReference>
<sequence length="225" mass="25269">MKALHELLSENSAWNPTEEAIKSAGNEVVVLERDRPQAEQTLVDLQMSDKATLGAVVLNTGGLLIDGGWLRVLGSGHPKIAGDIRSWNALGPDPIALKFKPEGYVIVAYDIAGGFFAVNNGAFNDHSPNIYYFAPDTLEWEDTEKGYTDFLHWALNGDLQQYYATFRWTGWEKDARMLNGGQAMMIYPFLWSEEGRDVNKTDRNPVPVAELWDLQQDMRKQLFGS</sequence>
<evidence type="ECO:0000313" key="2">
    <source>
        <dbReference type="Proteomes" id="UP000053380"/>
    </source>
</evidence>
<evidence type="ECO:0000313" key="1">
    <source>
        <dbReference type="EMBL" id="EXG83319.1"/>
    </source>
</evidence>
<keyword evidence="2" id="KW-1185">Reference proteome</keyword>
<dbReference type="AlphaFoldDB" id="A0A010ZXF7"/>
<gene>
    <name evidence="1" type="ORF">SacsacDRAFT_0285</name>
</gene>
<dbReference type="Pfam" id="PF10946">
    <property type="entry name" value="DUF2625"/>
    <property type="match status" value="1"/>
</dbReference>
<name>A0A010ZXF7_9BACL</name>
<accession>A0A010ZXF7</accession>
<dbReference type="HOGENOM" id="CLU_071055_0_0_9"/>
<proteinExistence type="predicted"/>
<evidence type="ECO:0008006" key="3">
    <source>
        <dbReference type="Google" id="ProtNLM"/>
    </source>
</evidence>
<dbReference type="Proteomes" id="UP000053380">
    <property type="component" value="Unassembled WGS sequence"/>
</dbReference>
<dbReference type="RefSeq" id="WP_037282705.1">
    <property type="nucleotide sequence ID" value="NZ_KK073875.1"/>
</dbReference>
<dbReference type="InterPro" id="IPR021239">
    <property type="entry name" value="DUF2625"/>
</dbReference>
<comment type="caution">
    <text evidence="1">The sequence shown here is derived from an EMBL/GenBank/DDBJ whole genome shotgun (WGS) entry which is preliminary data.</text>
</comment>
<reference evidence="1 2" key="1">
    <citation type="submission" date="2013-07" db="EMBL/GenBank/DDBJ databases">
        <authorList>
            <consortium name="DOE Joint Genome Institute"/>
            <person name="Anderson I."/>
            <person name="Huntemann M."/>
            <person name="Han J."/>
            <person name="Chen A."/>
            <person name="Kyrpides N."/>
            <person name="Mavromatis K."/>
            <person name="Markowitz V."/>
            <person name="Palaniappan K."/>
            <person name="Ivanova N."/>
            <person name="Schaumberg A."/>
            <person name="Pati A."/>
            <person name="Liolios K."/>
            <person name="Nordberg H.P."/>
            <person name="Cantor M.N."/>
            <person name="Hua S.X."/>
            <person name="Woyke T."/>
        </authorList>
    </citation>
    <scope>NUCLEOTIDE SEQUENCE [LARGE SCALE GENOMIC DNA]</scope>
    <source>
        <strain evidence="1 2">DSM 19268</strain>
    </source>
</reference>